<dbReference type="Proteomes" id="UP000708148">
    <property type="component" value="Unassembled WGS sequence"/>
</dbReference>
<name>A0A8S1JDK4_9CHLO</name>
<gene>
    <name evidence="1" type="ORF">OSTQU699_LOCUS9661</name>
</gene>
<keyword evidence="2" id="KW-1185">Reference proteome</keyword>
<protein>
    <submittedName>
        <fullName evidence="1">Uncharacterized protein</fullName>
    </submittedName>
</protein>
<accession>A0A8S1JDK4</accession>
<dbReference type="AlphaFoldDB" id="A0A8S1JDK4"/>
<reference evidence="1" key="1">
    <citation type="submission" date="2020-12" db="EMBL/GenBank/DDBJ databases">
        <authorList>
            <person name="Iha C."/>
        </authorList>
    </citation>
    <scope>NUCLEOTIDE SEQUENCE</scope>
</reference>
<evidence type="ECO:0000313" key="1">
    <source>
        <dbReference type="EMBL" id="CAD7704306.1"/>
    </source>
</evidence>
<comment type="caution">
    <text evidence="1">The sequence shown here is derived from an EMBL/GenBank/DDBJ whole genome shotgun (WGS) entry which is preliminary data.</text>
</comment>
<proteinExistence type="predicted"/>
<evidence type="ECO:0000313" key="2">
    <source>
        <dbReference type="Proteomes" id="UP000708148"/>
    </source>
</evidence>
<sequence length="115" mass="12021">MAAGSCDIGLCGWKIHYFLRGGCPPAGASFDGGDKCWCNTGAHDENGGKRGIGSCFHRGSHAWNDRYTAKFGPSGLWLGTMRLPCVTLDGSCGVDYSQLPAAAVGAAEACRVHIL</sequence>
<dbReference type="EMBL" id="CAJHUC010002743">
    <property type="protein sequence ID" value="CAD7704306.1"/>
    <property type="molecule type" value="Genomic_DNA"/>
</dbReference>
<organism evidence="1 2">
    <name type="scientific">Ostreobium quekettii</name>
    <dbReference type="NCBI Taxonomy" id="121088"/>
    <lineage>
        <taxon>Eukaryota</taxon>
        <taxon>Viridiplantae</taxon>
        <taxon>Chlorophyta</taxon>
        <taxon>core chlorophytes</taxon>
        <taxon>Ulvophyceae</taxon>
        <taxon>TCBD clade</taxon>
        <taxon>Bryopsidales</taxon>
        <taxon>Ostreobineae</taxon>
        <taxon>Ostreobiaceae</taxon>
        <taxon>Ostreobium</taxon>
    </lineage>
</organism>